<dbReference type="SUPFAM" id="SSF47384">
    <property type="entry name" value="Homodimeric domain of signal transducing histidine kinase"/>
    <property type="match status" value="1"/>
</dbReference>
<dbReference type="PANTHER" id="PTHR43711">
    <property type="entry name" value="TWO-COMPONENT HISTIDINE KINASE"/>
    <property type="match status" value="1"/>
</dbReference>
<dbReference type="PROSITE" id="PS50109">
    <property type="entry name" value="HIS_KIN"/>
    <property type="match status" value="1"/>
</dbReference>
<evidence type="ECO:0000256" key="4">
    <source>
        <dbReference type="ARBA" id="ARBA00022679"/>
    </source>
</evidence>
<gene>
    <name evidence="8" type="ORF">A2397_03115</name>
</gene>
<dbReference type="CDD" id="cd16922">
    <property type="entry name" value="HATPase_EvgS-ArcB-TorS-like"/>
    <property type="match status" value="1"/>
</dbReference>
<evidence type="ECO:0000256" key="6">
    <source>
        <dbReference type="ARBA" id="ARBA00023012"/>
    </source>
</evidence>
<dbReference type="SUPFAM" id="SSF55785">
    <property type="entry name" value="PYP-like sensor domain (PAS domain)"/>
    <property type="match status" value="2"/>
</dbReference>
<evidence type="ECO:0000256" key="3">
    <source>
        <dbReference type="ARBA" id="ARBA00022553"/>
    </source>
</evidence>
<dbReference type="PANTHER" id="PTHR43711:SF1">
    <property type="entry name" value="HISTIDINE KINASE 1"/>
    <property type="match status" value="1"/>
</dbReference>
<keyword evidence="4" id="KW-0808">Transferase</keyword>
<dbReference type="Pfam" id="PF00512">
    <property type="entry name" value="HisKA"/>
    <property type="match status" value="1"/>
</dbReference>
<comment type="catalytic activity">
    <reaction evidence="1">
        <text>ATP + protein L-histidine = ADP + protein N-phospho-L-histidine.</text>
        <dbReference type="EC" id="2.7.13.3"/>
    </reaction>
</comment>
<dbReference type="Gene3D" id="3.30.450.20">
    <property type="entry name" value="PAS domain"/>
    <property type="match status" value="2"/>
</dbReference>
<name>A0A1F4ZPL7_9BACT</name>
<dbReference type="Gene3D" id="3.30.565.10">
    <property type="entry name" value="Histidine kinase-like ATPase, C-terminal domain"/>
    <property type="match status" value="1"/>
</dbReference>
<dbReference type="InterPro" id="IPR005467">
    <property type="entry name" value="His_kinase_dom"/>
</dbReference>
<dbReference type="PRINTS" id="PR00344">
    <property type="entry name" value="BCTRLSENSOR"/>
</dbReference>
<dbReference type="STRING" id="1797263.A2397_03115"/>
<dbReference type="EMBL" id="MEXR01000059">
    <property type="protein sequence ID" value="OGD08353.1"/>
    <property type="molecule type" value="Genomic_DNA"/>
</dbReference>
<dbReference type="Proteomes" id="UP000176424">
    <property type="component" value="Unassembled WGS sequence"/>
</dbReference>
<feature type="domain" description="Histidine kinase" evidence="7">
    <location>
        <begin position="279"/>
        <end position="502"/>
    </location>
</feature>
<dbReference type="InterPro" id="IPR003594">
    <property type="entry name" value="HATPase_dom"/>
</dbReference>
<dbReference type="InterPro" id="IPR036097">
    <property type="entry name" value="HisK_dim/P_sf"/>
</dbReference>
<dbReference type="InterPro" id="IPR004358">
    <property type="entry name" value="Sig_transdc_His_kin-like_C"/>
</dbReference>
<dbReference type="SMART" id="SM00091">
    <property type="entry name" value="PAS"/>
    <property type="match status" value="2"/>
</dbReference>
<dbReference type="Pfam" id="PF13188">
    <property type="entry name" value="PAS_8"/>
    <property type="match status" value="1"/>
</dbReference>
<dbReference type="InterPro" id="IPR035965">
    <property type="entry name" value="PAS-like_dom_sf"/>
</dbReference>
<dbReference type="Pfam" id="PF02518">
    <property type="entry name" value="HATPase_c"/>
    <property type="match status" value="1"/>
</dbReference>
<evidence type="ECO:0000256" key="2">
    <source>
        <dbReference type="ARBA" id="ARBA00012438"/>
    </source>
</evidence>
<reference evidence="8 9" key="1">
    <citation type="journal article" date="2016" name="Nat. Commun.">
        <title>Thousands of microbial genomes shed light on interconnected biogeochemical processes in an aquifer system.</title>
        <authorList>
            <person name="Anantharaman K."/>
            <person name="Brown C.T."/>
            <person name="Hug L.A."/>
            <person name="Sharon I."/>
            <person name="Castelle C.J."/>
            <person name="Probst A.J."/>
            <person name="Thomas B.C."/>
            <person name="Singh A."/>
            <person name="Wilkins M.J."/>
            <person name="Karaoz U."/>
            <person name="Brodie E.L."/>
            <person name="Williams K.H."/>
            <person name="Hubbard S.S."/>
            <person name="Banfield J.F."/>
        </authorList>
    </citation>
    <scope>NUCLEOTIDE SEQUENCE [LARGE SCALE GENOMIC DNA]</scope>
</reference>
<evidence type="ECO:0000259" key="7">
    <source>
        <dbReference type="PROSITE" id="PS50109"/>
    </source>
</evidence>
<evidence type="ECO:0000313" key="8">
    <source>
        <dbReference type="EMBL" id="OGD08353.1"/>
    </source>
</evidence>
<comment type="caution">
    <text evidence="8">The sequence shown here is derived from an EMBL/GenBank/DDBJ whole genome shotgun (WGS) entry which is preliminary data.</text>
</comment>
<protein>
    <recommendedName>
        <fullName evidence="2">histidine kinase</fullName>
        <ecNumber evidence="2">2.7.13.3</ecNumber>
    </recommendedName>
</protein>
<dbReference type="SMART" id="SM00387">
    <property type="entry name" value="HATPase_c"/>
    <property type="match status" value="1"/>
</dbReference>
<dbReference type="InterPro" id="IPR003661">
    <property type="entry name" value="HisK_dim/P_dom"/>
</dbReference>
<dbReference type="EC" id="2.7.13.3" evidence="2"/>
<keyword evidence="5" id="KW-0418">Kinase</keyword>
<keyword evidence="6" id="KW-0902">Two-component regulatory system</keyword>
<dbReference type="SUPFAM" id="SSF55874">
    <property type="entry name" value="ATPase domain of HSP90 chaperone/DNA topoisomerase II/histidine kinase"/>
    <property type="match status" value="1"/>
</dbReference>
<dbReference type="CDD" id="cd00082">
    <property type="entry name" value="HisKA"/>
    <property type="match status" value="1"/>
</dbReference>
<proteinExistence type="predicted"/>
<dbReference type="SMART" id="SM00388">
    <property type="entry name" value="HisKA"/>
    <property type="match status" value="1"/>
</dbReference>
<dbReference type="InterPro" id="IPR000014">
    <property type="entry name" value="PAS"/>
</dbReference>
<dbReference type="InterPro" id="IPR050736">
    <property type="entry name" value="Sensor_HK_Regulatory"/>
</dbReference>
<keyword evidence="3" id="KW-0597">Phosphoprotein</keyword>
<dbReference type="Pfam" id="PF13426">
    <property type="entry name" value="PAS_9"/>
    <property type="match status" value="1"/>
</dbReference>
<dbReference type="AlphaFoldDB" id="A0A1F4ZPL7"/>
<sequence length="514" mass="56963">MPDQPWPEQNDIAQIILSSLGEGVVVINRDSRITLINQAAATLLETTPDQALNQLWSDITRTHENDQEISLTDRTFSQVLETGITVVTAQSDNRYYLTKSGRKFPIAATTSPISVNNQIVGAVKIFRDITIEKEASRAIEQAVSERTQQLNWEKARLTTSINSLPNGFILTDPNNNIIVINHSALNILDLPHSTNQLSQIENRFSPSYDLKTAHESCLKDETTLTVPEITLGSKFIKLFISPIYISNGATDDYLGSAFLITDITEQKVLERSKDEFFSIASHELRTPLTAVRGNSSMLLDYYGPQLTNPEMRFMIEDIHNSSIRLLEIVNDFLNVSRLEQSRIVFKKTEFDVIQLAKDVVGELQTITPPPTVPLTIAIPENPLPPVSADRDRAKQILFNLLGNAIKFTTVGGVEISFVILTTHLEIVVTDTGRGIPPAQQGLLFHKFQQAGESLFTRDTTRGTGLGLYISRLLVEGMGGKIRLVKSEPEKGSVFAFTLPLALNSTPESSHPQTA</sequence>
<dbReference type="NCBIfam" id="TIGR00229">
    <property type="entry name" value="sensory_box"/>
    <property type="match status" value="1"/>
</dbReference>
<dbReference type="Gene3D" id="1.10.287.130">
    <property type="match status" value="1"/>
</dbReference>
<organism evidence="8 9">
    <name type="scientific">Candidatus Amesbacteria bacterium RIFOXYB1_FULL_44_23</name>
    <dbReference type="NCBI Taxonomy" id="1797263"/>
    <lineage>
        <taxon>Bacteria</taxon>
        <taxon>Candidatus Amesiibacteriota</taxon>
    </lineage>
</organism>
<dbReference type="InterPro" id="IPR036890">
    <property type="entry name" value="HATPase_C_sf"/>
</dbReference>
<evidence type="ECO:0000256" key="1">
    <source>
        <dbReference type="ARBA" id="ARBA00000085"/>
    </source>
</evidence>
<dbReference type="CDD" id="cd00130">
    <property type="entry name" value="PAS"/>
    <property type="match status" value="1"/>
</dbReference>
<dbReference type="GO" id="GO:0000155">
    <property type="term" value="F:phosphorelay sensor kinase activity"/>
    <property type="evidence" value="ECO:0007669"/>
    <property type="project" value="InterPro"/>
</dbReference>
<accession>A0A1F4ZPL7</accession>
<evidence type="ECO:0000256" key="5">
    <source>
        <dbReference type="ARBA" id="ARBA00022777"/>
    </source>
</evidence>
<evidence type="ECO:0000313" key="9">
    <source>
        <dbReference type="Proteomes" id="UP000176424"/>
    </source>
</evidence>